<organism evidence="3 4">
    <name type="scientific">Brevundimonas halotolerans</name>
    <dbReference type="NCBI Taxonomy" id="69670"/>
    <lineage>
        <taxon>Bacteria</taxon>
        <taxon>Pseudomonadati</taxon>
        <taxon>Pseudomonadota</taxon>
        <taxon>Alphaproteobacteria</taxon>
        <taxon>Caulobacterales</taxon>
        <taxon>Caulobacteraceae</taxon>
        <taxon>Brevundimonas</taxon>
    </lineage>
</organism>
<feature type="region of interest" description="Disordered" evidence="2">
    <location>
        <begin position="86"/>
        <end position="106"/>
    </location>
</feature>
<dbReference type="PANTHER" id="PTHR33383:SF1">
    <property type="entry name" value="MEMBRANE PROTEIN INSERTION EFFICIENCY FACTOR-RELATED"/>
    <property type="match status" value="1"/>
</dbReference>
<comment type="subcellular location">
    <subcellularLocation>
        <location evidence="1">Cell membrane</location>
        <topology evidence="1">Peripheral membrane protein</topology>
        <orientation evidence="1">Cytoplasmic side</orientation>
    </subcellularLocation>
</comment>
<proteinExistence type="inferred from homology"/>
<comment type="caution">
    <text evidence="3">The sequence shown here is derived from an EMBL/GenBank/DDBJ whole genome shotgun (WGS) entry which is preliminary data.</text>
</comment>
<accession>A0A7W9A4X6</accession>
<keyword evidence="1" id="KW-1003">Cell membrane</keyword>
<dbReference type="EMBL" id="JACIJB010000009">
    <property type="protein sequence ID" value="MBB5661273.1"/>
    <property type="molecule type" value="Genomic_DNA"/>
</dbReference>
<evidence type="ECO:0000256" key="1">
    <source>
        <dbReference type="HAMAP-Rule" id="MF_00386"/>
    </source>
</evidence>
<dbReference type="InterPro" id="IPR002696">
    <property type="entry name" value="Membr_insert_effic_factor_YidD"/>
</dbReference>
<evidence type="ECO:0000313" key="3">
    <source>
        <dbReference type="EMBL" id="MBB5661273.1"/>
    </source>
</evidence>
<name>A0A7W9A4X6_9CAUL</name>
<protein>
    <recommendedName>
        <fullName evidence="1">Putative membrane protein insertion efficiency factor</fullName>
    </recommendedName>
</protein>
<dbReference type="AlphaFoldDB" id="A0A7W9A4X6"/>
<dbReference type="SMART" id="SM01234">
    <property type="entry name" value="Haemolytic"/>
    <property type="match status" value="1"/>
</dbReference>
<dbReference type="GO" id="GO:0005886">
    <property type="term" value="C:plasma membrane"/>
    <property type="evidence" value="ECO:0007669"/>
    <property type="project" value="UniProtKB-SubCell"/>
</dbReference>
<sequence length="106" mass="11515">MLARAGDAGDKRDDMASGETLYERGVRAAHRGYKLTLSPLIGQSCRFLPTCSDYARDALITHGPVRGGWLTVRRLCKCHPFGSSGYDPVPAREPSPPAIQTTKTDP</sequence>
<dbReference type="HAMAP" id="MF_00386">
    <property type="entry name" value="UPF0161_YidD"/>
    <property type="match status" value="1"/>
</dbReference>
<dbReference type="Proteomes" id="UP000548978">
    <property type="component" value="Unassembled WGS sequence"/>
</dbReference>
<evidence type="ECO:0000256" key="2">
    <source>
        <dbReference type="SAM" id="MobiDB-lite"/>
    </source>
</evidence>
<comment type="function">
    <text evidence="1">Could be involved in insertion of integral membrane proteins into the membrane.</text>
</comment>
<gene>
    <name evidence="3" type="ORF">FHS65_002033</name>
</gene>
<dbReference type="PANTHER" id="PTHR33383">
    <property type="entry name" value="MEMBRANE PROTEIN INSERTION EFFICIENCY FACTOR-RELATED"/>
    <property type="match status" value="1"/>
</dbReference>
<dbReference type="Pfam" id="PF01809">
    <property type="entry name" value="YidD"/>
    <property type="match status" value="1"/>
</dbReference>
<dbReference type="NCBIfam" id="TIGR00278">
    <property type="entry name" value="membrane protein insertion efficiency factor YidD"/>
    <property type="match status" value="1"/>
</dbReference>
<keyword evidence="4" id="KW-1185">Reference proteome</keyword>
<reference evidence="3 4" key="1">
    <citation type="submission" date="2020-08" db="EMBL/GenBank/DDBJ databases">
        <title>Genomic Encyclopedia of Type Strains, Phase IV (KMG-IV): sequencing the most valuable type-strain genomes for metagenomic binning, comparative biology and taxonomic classification.</title>
        <authorList>
            <person name="Goeker M."/>
        </authorList>
    </citation>
    <scope>NUCLEOTIDE SEQUENCE [LARGE SCALE GENOMIC DNA]</scope>
    <source>
        <strain evidence="3 4">DSM 24448</strain>
    </source>
</reference>
<comment type="similarity">
    <text evidence="1">Belongs to the UPF0161 family.</text>
</comment>
<keyword evidence="1" id="KW-0472">Membrane</keyword>
<evidence type="ECO:0000313" key="4">
    <source>
        <dbReference type="Proteomes" id="UP000548978"/>
    </source>
</evidence>